<dbReference type="EMBL" id="JH767563">
    <property type="protein sequence ID" value="EON63462.1"/>
    <property type="molecule type" value="Genomic_DNA"/>
</dbReference>
<dbReference type="Proteomes" id="UP000016924">
    <property type="component" value="Unassembled WGS sequence"/>
</dbReference>
<dbReference type="RefSeq" id="XP_007778779.1">
    <property type="nucleotide sequence ID" value="XM_007780589.1"/>
</dbReference>
<protein>
    <submittedName>
        <fullName evidence="2">Uncharacterized protein</fullName>
    </submittedName>
</protein>
<feature type="compositionally biased region" description="Acidic residues" evidence="1">
    <location>
        <begin position="118"/>
        <end position="135"/>
    </location>
</feature>
<keyword evidence="3" id="KW-1185">Reference proteome</keyword>
<feature type="region of interest" description="Disordered" evidence="1">
    <location>
        <begin position="109"/>
        <end position="144"/>
    </location>
</feature>
<evidence type="ECO:0000313" key="3">
    <source>
        <dbReference type="Proteomes" id="UP000016924"/>
    </source>
</evidence>
<accession>R7YNI9</accession>
<dbReference type="HOGENOM" id="CLU_1796357_0_0_1"/>
<evidence type="ECO:0000256" key="1">
    <source>
        <dbReference type="SAM" id="MobiDB-lite"/>
    </source>
</evidence>
<evidence type="ECO:0000313" key="2">
    <source>
        <dbReference type="EMBL" id="EON63462.1"/>
    </source>
</evidence>
<dbReference type="AlphaFoldDB" id="R7YNI9"/>
<gene>
    <name evidence="2" type="ORF">W97_02690</name>
</gene>
<organism evidence="2 3">
    <name type="scientific">Coniosporium apollinis (strain CBS 100218)</name>
    <name type="common">Rock-inhabiting black yeast</name>
    <dbReference type="NCBI Taxonomy" id="1168221"/>
    <lineage>
        <taxon>Eukaryota</taxon>
        <taxon>Fungi</taxon>
        <taxon>Dikarya</taxon>
        <taxon>Ascomycota</taxon>
        <taxon>Pezizomycotina</taxon>
        <taxon>Dothideomycetes</taxon>
        <taxon>Dothideomycetes incertae sedis</taxon>
        <taxon>Coniosporium</taxon>
    </lineage>
</organism>
<dbReference type="GeneID" id="19900001"/>
<reference evidence="3" key="1">
    <citation type="submission" date="2012-06" db="EMBL/GenBank/DDBJ databases">
        <title>The genome sequence of Coniosporium apollinis CBS 100218.</title>
        <authorList>
            <consortium name="The Broad Institute Genome Sequencing Platform"/>
            <person name="Cuomo C."/>
            <person name="Gorbushina A."/>
            <person name="Noack S."/>
            <person name="Walker B."/>
            <person name="Young S.K."/>
            <person name="Zeng Q."/>
            <person name="Gargeya S."/>
            <person name="Fitzgerald M."/>
            <person name="Haas B."/>
            <person name="Abouelleil A."/>
            <person name="Alvarado L."/>
            <person name="Arachchi H.M."/>
            <person name="Berlin A.M."/>
            <person name="Chapman S.B."/>
            <person name="Goldberg J."/>
            <person name="Griggs A."/>
            <person name="Gujja S."/>
            <person name="Hansen M."/>
            <person name="Howarth C."/>
            <person name="Imamovic A."/>
            <person name="Larimer J."/>
            <person name="McCowan C."/>
            <person name="Montmayeur A."/>
            <person name="Murphy C."/>
            <person name="Neiman D."/>
            <person name="Pearson M."/>
            <person name="Priest M."/>
            <person name="Roberts A."/>
            <person name="Saif S."/>
            <person name="Shea T."/>
            <person name="Sisk P."/>
            <person name="Sykes S."/>
            <person name="Wortman J."/>
            <person name="Nusbaum C."/>
            <person name="Birren B."/>
        </authorList>
    </citation>
    <scope>NUCLEOTIDE SEQUENCE [LARGE SCALE GENOMIC DNA]</scope>
    <source>
        <strain evidence="3">CBS 100218</strain>
    </source>
</reference>
<proteinExistence type="predicted"/>
<name>R7YNI9_CONA1</name>
<dbReference type="OrthoDB" id="3764736at2759"/>
<sequence length="144" mass="16324">MGAEFLTRGNTFSDATPFENVFAAYRTGDVDQVKASLDRLRDEHANYLRKSLAVLALQARRSGILKLCLYQGGFAFESYFVDAADKFQNASDDPETFKVLEESRFRELYPRSTARTEEDSEEESEGEEDPSEVFDEGGKLPVDW</sequence>